<dbReference type="EMBL" id="LAZR01000370">
    <property type="protein sequence ID" value="KKN72040.1"/>
    <property type="molecule type" value="Genomic_DNA"/>
</dbReference>
<evidence type="ECO:0000256" key="1">
    <source>
        <dbReference type="SAM" id="MobiDB-lite"/>
    </source>
</evidence>
<name>A0A0F9SSQ6_9ZZZZ</name>
<feature type="region of interest" description="Disordered" evidence="1">
    <location>
        <begin position="1"/>
        <end position="25"/>
    </location>
</feature>
<protein>
    <submittedName>
        <fullName evidence="2">Uncharacterized protein</fullName>
    </submittedName>
</protein>
<sequence>MSRKSSCEVTCDGCSKTSQEKDEHDIPEGWTHIAIQQPKLTTGLGRRPSDYKTKEIDLCKQCATQEHLKLVIEVITKAKGWLRSKPIAELA</sequence>
<proteinExistence type="predicted"/>
<evidence type="ECO:0000313" key="2">
    <source>
        <dbReference type="EMBL" id="KKN72040.1"/>
    </source>
</evidence>
<gene>
    <name evidence="2" type="ORF">LCGC14_0414350</name>
</gene>
<organism evidence="2">
    <name type="scientific">marine sediment metagenome</name>
    <dbReference type="NCBI Taxonomy" id="412755"/>
    <lineage>
        <taxon>unclassified sequences</taxon>
        <taxon>metagenomes</taxon>
        <taxon>ecological metagenomes</taxon>
    </lineage>
</organism>
<accession>A0A0F9SSQ6</accession>
<reference evidence="2" key="1">
    <citation type="journal article" date="2015" name="Nature">
        <title>Complex archaea that bridge the gap between prokaryotes and eukaryotes.</title>
        <authorList>
            <person name="Spang A."/>
            <person name="Saw J.H."/>
            <person name="Jorgensen S.L."/>
            <person name="Zaremba-Niedzwiedzka K."/>
            <person name="Martijn J."/>
            <person name="Lind A.E."/>
            <person name="van Eijk R."/>
            <person name="Schleper C."/>
            <person name="Guy L."/>
            <person name="Ettema T.J."/>
        </authorList>
    </citation>
    <scope>NUCLEOTIDE SEQUENCE</scope>
</reference>
<comment type="caution">
    <text evidence="2">The sequence shown here is derived from an EMBL/GenBank/DDBJ whole genome shotgun (WGS) entry which is preliminary data.</text>
</comment>
<dbReference type="AlphaFoldDB" id="A0A0F9SSQ6"/>